<dbReference type="PANTHER" id="PTHR14226:SF29">
    <property type="entry name" value="NEUROPATHY TARGET ESTERASE SWS"/>
    <property type="match status" value="1"/>
</dbReference>
<gene>
    <name evidence="6" type="ORF">FJ651_10430</name>
</gene>
<keyword evidence="7" id="KW-1185">Reference proteome</keyword>
<dbReference type="GO" id="GO:0016787">
    <property type="term" value="F:hydrolase activity"/>
    <property type="evidence" value="ECO:0007669"/>
    <property type="project" value="UniProtKB-UniRule"/>
</dbReference>
<comment type="caution">
    <text evidence="6">The sequence shown here is derived from an EMBL/GenBank/DDBJ whole genome shotgun (WGS) entry which is preliminary data.</text>
</comment>
<evidence type="ECO:0000256" key="3">
    <source>
        <dbReference type="ARBA" id="ARBA00023098"/>
    </source>
</evidence>
<protein>
    <submittedName>
        <fullName evidence="6">Patatin-like phospholipase family protein</fullName>
    </submittedName>
</protein>
<dbReference type="GO" id="GO:0016042">
    <property type="term" value="P:lipid catabolic process"/>
    <property type="evidence" value="ECO:0007669"/>
    <property type="project" value="UniProtKB-UniRule"/>
</dbReference>
<proteinExistence type="predicted"/>
<feature type="short sequence motif" description="GXSXG" evidence="4">
    <location>
        <begin position="36"/>
        <end position="40"/>
    </location>
</feature>
<keyword evidence="1 4" id="KW-0378">Hydrolase</keyword>
<dbReference type="Gene3D" id="3.40.1090.10">
    <property type="entry name" value="Cytosolic phospholipase A2 catalytic domain"/>
    <property type="match status" value="1"/>
</dbReference>
<reference evidence="6 7" key="1">
    <citation type="submission" date="2019-06" db="EMBL/GenBank/DDBJ databases">
        <title>Flavobacteriaceae Paucihalobacterium erythroidium CWB-1, complete genome.</title>
        <authorList>
            <person name="Wu S."/>
        </authorList>
    </citation>
    <scope>NUCLEOTIDE SEQUENCE [LARGE SCALE GENOMIC DNA]</scope>
    <source>
        <strain evidence="6 7">CWB-1</strain>
    </source>
</reference>
<accession>A0A506PMN2</accession>
<dbReference type="PANTHER" id="PTHR14226">
    <property type="entry name" value="NEUROPATHY TARGET ESTERASE/SWISS CHEESE D.MELANOGASTER"/>
    <property type="match status" value="1"/>
</dbReference>
<feature type="short sequence motif" description="GXGXXG" evidence="4">
    <location>
        <begin position="9"/>
        <end position="14"/>
    </location>
</feature>
<feature type="domain" description="PNPLA" evidence="5">
    <location>
        <begin position="5"/>
        <end position="163"/>
    </location>
</feature>
<evidence type="ECO:0000256" key="1">
    <source>
        <dbReference type="ARBA" id="ARBA00022801"/>
    </source>
</evidence>
<dbReference type="Proteomes" id="UP000317332">
    <property type="component" value="Unassembled WGS sequence"/>
</dbReference>
<feature type="active site" description="Nucleophile" evidence="4">
    <location>
        <position position="38"/>
    </location>
</feature>
<feature type="short sequence motif" description="DGA/G" evidence="4">
    <location>
        <begin position="150"/>
        <end position="152"/>
    </location>
</feature>
<keyword evidence="3 4" id="KW-0443">Lipid metabolism</keyword>
<evidence type="ECO:0000256" key="2">
    <source>
        <dbReference type="ARBA" id="ARBA00022963"/>
    </source>
</evidence>
<dbReference type="InterPro" id="IPR050301">
    <property type="entry name" value="NTE"/>
</dbReference>
<keyword evidence="2 4" id="KW-0442">Lipid degradation</keyword>
<dbReference type="RefSeq" id="WP_140990452.1">
    <property type="nucleotide sequence ID" value="NZ_VHIQ01000004.1"/>
</dbReference>
<evidence type="ECO:0000256" key="4">
    <source>
        <dbReference type="PROSITE-ProRule" id="PRU01161"/>
    </source>
</evidence>
<evidence type="ECO:0000313" key="7">
    <source>
        <dbReference type="Proteomes" id="UP000317332"/>
    </source>
</evidence>
<dbReference type="AlphaFoldDB" id="A0A506PMN2"/>
<evidence type="ECO:0000313" key="6">
    <source>
        <dbReference type="EMBL" id="TPV33490.1"/>
    </source>
</evidence>
<dbReference type="InterPro" id="IPR016035">
    <property type="entry name" value="Acyl_Trfase/lysoPLipase"/>
</dbReference>
<dbReference type="Pfam" id="PF01734">
    <property type="entry name" value="Patatin"/>
    <property type="match status" value="1"/>
</dbReference>
<evidence type="ECO:0000259" key="5">
    <source>
        <dbReference type="PROSITE" id="PS51635"/>
    </source>
</evidence>
<dbReference type="SUPFAM" id="SSF52151">
    <property type="entry name" value="FabD/lysophospholipase-like"/>
    <property type="match status" value="1"/>
</dbReference>
<dbReference type="OrthoDB" id="9770965at2"/>
<dbReference type="InterPro" id="IPR002641">
    <property type="entry name" value="PNPLA_dom"/>
</dbReference>
<dbReference type="CDD" id="cd07205">
    <property type="entry name" value="Pat_PNPLA6_PNPLA7_NTE1_like"/>
    <property type="match status" value="1"/>
</dbReference>
<dbReference type="PROSITE" id="PS51635">
    <property type="entry name" value="PNPLA"/>
    <property type="match status" value="1"/>
</dbReference>
<name>A0A506PMN2_9FLAO</name>
<dbReference type="EMBL" id="VHIQ01000004">
    <property type="protein sequence ID" value="TPV33490.1"/>
    <property type="molecule type" value="Genomic_DNA"/>
</dbReference>
<organism evidence="6 7">
    <name type="scientific">Paucihalobacter ruber</name>
    <dbReference type="NCBI Taxonomy" id="2567861"/>
    <lineage>
        <taxon>Bacteria</taxon>
        <taxon>Pseudomonadati</taxon>
        <taxon>Bacteroidota</taxon>
        <taxon>Flavobacteriia</taxon>
        <taxon>Flavobacteriales</taxon>
        <taxon>Flavobacteriaceae</taxon>
        <taxon>Paucihalobacter</taxon>
    </lineage>
</organism>
<feature type="active site" description="Proton acceptor" evidence="4">
    <location>
        <position position="150"/>
    </location>
</feature>
<sequence>MPTGLVLSGGGMRGAAHIGVIKALEEHDIKINEVSGVSAGAIVGSLFAGGMKWKDILRFFKSVNVTDYKKFAFGKPGFINTDKYFKTLQGIFPDDDFGALKIPLYINATNIISGENKTFSSGKLIKPILASAAFPGVYTPVEIDGNHYVDGGVLNNFPVEVLKENNDKIIGVYVNPFGDLDIKKLKYSYSVLERAYRIKSAKEDIAKFQDCDLVVCPDQLNNFGIFDSSKVDKIFEFGYAKAQELLTKDLLKQLKS</sequence>